<evidence type="ECO:0000256" key="6">
    <source>
        <dbReference type="ARBA" id="ARBA00068153"/>
    </source>
</evidence>
<dbReference type="CDD" id="cd00167">
    <property type="entry name" value="SANT"/>
    <property type="match status" value="2"/>
</dbReference>
<dbReference type="PROSITE" id="PS51293">
    <property type="entry name" value="SANT"/>
    <property type="match status" value="1"/>
</dbReference>
<comment type="subcellular location">
    <subcellularLocation>
        <location evidence="1">Nucleus</location>
    </subcellularLocation>
</comment>
<evidence type="ECO:0000256" key="1">
    <source>
        <dbReference type="ARBA" id="ARBA00004123"/>
    </source>
</evidence>
<feature type="compositionally biased region" description="Basic and acidic residues" evidence="8">
    <location>
        <begin position="217"/>
        <end position="234"/>
    </location>
</feature>
<feature type="domain" description="SANT" evidence="10">
    <location>
        <begin position="163"/>
        <end position="216"/>
    </location>
</feature>
<keyword evidence="5" id="KW-0539">Nucleus</keyword>
<dbReference type="PANTHER" id="PTHR44042">
    <property type="entry name" value="DUPLICATED HOMEODOMAIN-LIKE SUPERFAMILY PROTEIN-RELATED"/>
    <property type="match status" value="1"/>
</dbReference>
<dbReference type="InterPro" id="IPR017884">
    <property type="entry name" value="SANT_dom"/>
</dbReference>
<dbReference type="GO" id="GO:0009739">
    <property type="term" value="P:response to gibberellin"/>
    <property type="evidence" value="ECO:0007669"/>
    <property type="project" value="UniProtKB-ARBA"/>
</dbReference>
<feature type="region of interest" description="Disordered" evidence="8">
    <location>
        <begin position="135"/>
        <end position="169"/>
    </location>
</feature>
<feature type="region of interest" description="Disordered" evidence="8">
    <location>
        <begin position="200"/>
        <end position="234"/>
    </location>
</feature>
<reference evidence="12" key="1">
    <citation type="submission" date="2015-07" db="EMBL/GenBank/DDBJ databases">
        <title>Transcriptome Assembly of Anthurium amnicola.</title>
        <authorList>
            <person name="Suzuki J."/>
        </authorList>
    </citation>
    <scope>NUCLEOTIDE SEQUENCE</scope>
</reference>
<evidence type="ECO:0000259" key="10">
    <source>
        <dbReference type="PROSITE" id="PS51293"/>
    </source>
</evidence>
<dbReference type="AlphaFoldDB" id="A0A1D1XRR0"/>
<evidence type="ECO:0000259" key="9">
    <source>
        <dbReference type="PROSITE" id="PS50090"/>
    </source>
</evidence>
<dbReference type="Pfam" id="PF00249">
    <property type="entry name" value="Myb_DNA-binding"/>
    <property type="match status" value="1"/>
</dbReference>
<evidence type="ECO:0000256" key="3">
    <source>
        <dbReference type="ARBA" id="ARBA00023125"/>
    </source>
</evidence>
<dbReference type="FunFam" id="1.10.10.60:FF:000009">
    <property type="entry name" value="transcription factor MYB1R1"/>
    <property type="match status" value="1"/>
</dbReference>
<evidence type="ECO:0000256" key="2">
    <source>
        <dbReference type="ARBA" id="ARBA00023015"/>
    </source>
</evidence>
<dbReference type="GO" id="GO:0009744">
    <property type="term" value="P:response to sucrose"/>
    <property type="evidence" value="ECO:0007669"/>
    <property type="project" value="UniProtKB-ARBA"/>
</dbReference>
<feature type="region of interest" description="Disordered" evidence="8">
    <location>
        <begin position="1"/>
        <end position="76"/>
    </location>
</feature>
<dbReference type="InterPro" id="IPR009057">
    <property type="entry name" value="Homeodomain-like_sf"/>
</dbReference>
<accession>A0A1D1XRR0</accession>
<dbReference type="SUPFAM" id="SSF46689">
    <property type="entry name" value="Homeodomain-like"/>
    <property type="match status" value="2"/>
</dbReference>
<sequence length="234" mass="26263">LSLSLSPDAVSQLPRGNRNKITMLGGGGGGGDFWAAPPTDGAAGGHLSPSPPVPDPFPQHQRGSPPQQPPPPPVWTDAENRVFEAALVDFQEGRPDRWHRIAERVPGKTPWDVEQHYRRLEQDLRSIEAGIIEPPEYADDGCEGYQESPRHISFGRAKPEERKKGTPWTEDEHRRFLEGLDKYGKGDWRSISRKSVVTRTPTQVASHAQKYFLRQSTDGKKERRRSSIHDVTRP</sequence>
<protein>
    <recommendedName>
        <fullName evidence="6">Transcription factor MYBS1</fullName>
    </recommendedName>
    <alternativeName>
        <fullName evidence="7">Myb-related protein S1</fullName>
    </alternativeName>
</protein>
<evidence type="ECO:0000259" key="11">
    <source>
        <dbReference type="PROSITE" id="PS51294"/>
    </source>
</evidence>
<name>A0A1D1XRR0_9ARAE</name>
<feature type="domain" description="Myb-like" evidence="9">
    <location>
        <begin position="160"/>
        <end position="212"/>
    </location>
</feature>
<dbReference type="NCBIfam" id="TIGR01557">
    <property type="entry name" value="myb_SHAQKYF"/>
    <property type="match status" value="1"/>
</dbReference>
<dbReference type="InterPro" id="IPR006447">
    <property type="entry name" value="Myb_dom_plants"/>
</dbReference>
<feature type="domain" description="Myb-like" evidence="9">
    <location>
        <begin position="75"/>
        <end position="121"/>
    </location>
</feature>
<organism evidence="12">
    <name type="scientific">Anthurium amnicola</name>
    <dbReference type="NCBI Taxonomy" id="1678845"/>
    <lineage>
        <taxon>Eukaryota</taxon>
        <taxon>Viridiplantae</taxon>
        <taxon>Streptophyta</taxon>
        <taxon>Embryophyta</taxon>
        <taxon>Tracheophyta</taxon>
        <taxon>Spermatophyta</taxon>
        <taxon>Magnoliopsida</taxon>
        <taxon>Liliopsida</taxon>
        <taxon>Araceae</taxon>
        <taxon>Pothoideae</taxon>
        <taxon>Potheae</taxon>
        <taxon>Anthurium</taxon>
    </lineage>
</organism>
<dbReference type="Gene3D" id="1.10.10.60">
    <property type="entry name" value="Homeodomain-like"/>
    <property type="match status" value="2"/>
</dbReference>
<evidence type="ECO:0000256" key="7">
    <source>
        <dbReference type="ARBA" id="ARBA00076145"/>
    </source>
</evidence>
<dbReference type="InterPro" id="IPR001005">
    <property type="entry name" value="SANT/Myb"/>
</dbReference>
<dbReference type="PANTHER" id="PTHR44042:SF67">
    <property type="entry name" value="MYB-LIKE PROTEIN I"/>
    <property type="match status" value="1"/>
</dbReference>
<evidence type="ECO:0000256" key="5">
    <source>
        <dbReference type="ARBA" id="ARBA00023242"/>
    </source>
</evidence>
<keyword evidence="4" id="KW-0804">Transcription</keyword>
<dbReference type="EMBL" id="GDJX01022861">
    <property type="protein sequence ID" value="JAT45075.1"/>
    <property type="molecule type" value="Transcribed_RNA"/>
</dbReference>
<dbReference type="FunFam" id="1.10.10.60:FF:000154">
    <property type="entry name" value="Transcription factor SRM1"/>
    <property type="match status" value="1"/>
</dbReference>
<dbReference type="EMBL" id="GDJX01007078">
    <property type="protein sequence ID" value="JAT60858.1"/>
    <property type="molecule type" value="Transcribed_RNA"/>
</dbReference>
<feature type="compositionally biased region" description="Basic and acidic residues" evidence="8">
    <location>
        <begin position="157"/>
        <end position="169"/>
    </location>
</feature>
<evidence type="ECO:0000256" key="4">
    <source>
        <dbReference type="ARBA" id="ARBA00023163"/>
    </source>
</evidence>
<feature type="domain" description="HTH myb-type" evidence="11">
    <location>
        <begin position="160"/>
        <end position="216"/>
    </location>
</feature>
<dbReference type="InterPro" id="IPR017930">
    <property type="entry name" value="Myb_dom"/>
</dbReference>
<dbReference type="GO" id="GO:0005634">
    <property type="term" value="C:nucleus"/>
    <property type="evidence" value="ECO:0007669"/>
    <property type="project" value="UniProtKB-SubCell"/>
</dbReference>
<gene>
    <name evidence="12" type="primary">MY1R1_9</name>
    <name evidence="13" type="synonym">MY1R1_5</name>
    <name evidence="12" type="ORF">g.38501</name>
    <name evidence="13" type="ORF">g.38505</name>
</gene>
<dbReference type="GO" id="GO:0003677">
    <property type="term" value="F:DNA binding"/>
    <property type="evidence" value="ECO:0007669"/>
    <property type="project" value="UniProtKB-KW"/>
</dbReference>
<feature type="non-terminal residue" evidence="12">
    <location>
        <position position="1"/>
    </location>
</feature>
<evidence type="ECO:0000256" key="8">
    <source>
        <dbReference type="SAM" id="MobiDB-lite"/>
    </source>
</evidence>
<evidence type="ECO:0000313" key="13">
    <source>
        <dbReference type="EMBL" id="JAT60858.1"/>
    </source>
</evidence>
<keyword evidence="2" id="KW-0805">Transcription regulation</keyword>
<dbReference type="PROSITE" id="PS51294">
    <property type="entry name" value="HTH_MYB"/>
    <property type="match status" value="1"/>
</dbReference>
<proteinExistence type="predicted"/>
<evidence type="ECO:0000313" key="12">
    <source>
        <dbReference type="EMBL" id="JAT45075.1"/>
    </source>
</evidence>
<keyword evidence="3" id="KW-0238">DNA-binding</keyword>
<dbReference type="SMART" id="SM00717">
    <property type="entry name" value="SANT"/>
    <property type="match status" value="2"/>
</dbReference>
<dbReference type="PROSITE" id="PS50090">
    <property type="entry name" value="MYB_LIKE"/>
    <property type="match status" value="2"/>
</dbReference>